<keyword evidence="4" id="KW-0378">Hydrolase</keyword>
<organism evidence="4 5">
    <name type="scientific">Ophiostoma piceae (strain UAMH 11346)</name>
    <name type="common">Sap stain fungus</name>
    <dbReference type="NCBI Taxonomy" id="1262450"/>
    <lineage>
        <taxon>Eukaryota</taxon>
        <taxon>Fungi</taxon>
        <taxon>Dikarya</taxon>
        <taxon>Ascomycota</taxon>
        <taxon>Pezizomycotina</taxon>
        <taxon>Sordariomycetes</taxon>
        <taxon>Sordariomycetidae</taxon>
        <taxon>Ophiostomatales</taxon>
        <taxon>Ophiostomataceae</taxon>
        <taxon>Ophiostoma</taxon>
    </lineage>
</organism>
<dbReference type="Proteomes" id="UP000016923">
    <property type="component" value="Unassembled WGS sequence"/>
</dbReference>
<dbReference type="GO" id="GO:0004650">
    <property type="term" value="F:polygalacturonase activity"/>
    <property type="evidence" value="ECO:0007669"/>
    <property type="project" value="InterPro"/>
</dbReference>
<dbReference type="InterPro" id="IPR039279">
    <property type="entry name" value="QRT3-like"/>
</dbReference>
<sequence>MHLLRGIGLLAICFKATLVQAQAAASTPYWMEGIAHNGIASFNTDKSYTVFRNVKDYGAVGDGVTDDTNAINAAIAAGSRCGGISGCAGSTTTPAVIYFPSGTYMISGSIVNYYYTQIIGDPRTMPTIKATANFIPSIIGMIDGDVYSNGKLKYTSTNVFFRQIRNIRFDTTLVPGIVTAVHWPSAQATSIQNCVFVLSPDPSRQHTGIFMEEGSGGLLNDLVFYGGTYGCQLGNQQYTMRNLTFFNSHTAILQIWNWAWTYKSIYVYDCQVGLNMSGPIIGSVTLVDSLFHNTPTGIISGRSPTTQSNPGAGSLIMENVIFRQVDVAVMGPQGTVVAGDQSGTVVKKGFAYGNIYVPNGPNVYQAFDDAYFPELADLRLGNKYFERSKPQYDNVPVANFITARQFGAKGDGVTDDTVALNNLFRKASDDFTDAVAFVDAGFYLVTDTIRIPPNVRIVGEAMASVILGSGTKFQDMNAPYPVVQVGHPGEKGYVEWSDMIVSTQGPTAGAVAIEYNLETPTGPCTASNPPSGMWDVHVRVGGFAGSQLQVSQCSKTPELANYVNPACVALYTGLHITKDASNLYMENNWVWVADHDIEDPESAQVSVFGGRGILIESAKGRIWLVASCAEHFVKYQYQLANTHNIWMGLIQSETPYYQPNPPAPAPFYPVNASIHDPDFAADCSAAPGANATQLAGNPPCAMAWGLRMVNSHNHAARLDAFFRINAVMRQQQPGDGSGPQDGFYNQGSLGMDFEVGNTSIQSESEVEGESEGERETERESGYICFGNWQELCSGKMGSSKHTGGRNKTAWKRARKSSGHVAHFGKRENRARIVQRAAVSVNSTTTFTTTSMQSTQSPTMTTSMLPTLGTSFPLPVPSQTDCNFDYIW</sequence>
<feature type="domain" description="Rhamnogalacturonase A/B/Epimerase-like pectate lyase" evidence="3">
    <location>
        <begin position="51"/>
        <end position="275"/>
    </location>
</feature>
<feature type="region of interest" description="Disordered" evidence="1">
    <location>
        <begin position="759"/>
        <end position="779"/>
    </location>
</feature>
<dbReference type="STRING" id="1262450.S3CPD4"/>
<dbReference type="CDD" id="cd23668">
    <property type="entry name" value="GH55_beta13glucanase-like"/>
    <property type="match status" value="1"/>
</dbReference>
<dbReference type="InterPro" id="IPR012334">
    <property type="entry name" value="Pectin_lyas_fold"/>
</dbReference>
<dbReference type="InterPro" id="IPR024535">
    <property type="entry name" value="RHGA/B-epi-like_pectate_lyase"/>
</dbReference>
<dbReference type="OrthoDB" id="1046782at2759"/>
<feature type="region of interest" description="Disordered" evidence="1">
    <location>
        <begin position="796"/>
        <end position="820"/>
    </location>
</feature>
<accession>S3CPD4</accession>
<proteinExistence type="predicted"/>
<dbReference type="VEuPathDB" id="FungiDB:F503_01201"/>
<evidence type="ECO:0000256" key="2">
    <source>
        <dbReference type="SAM" id="SignalP"/>
    </source>
</evidence>
<dbReference type="SUPFAM" id="SSF51126">
    <property type="entry name" value="Pectin lyase-like"/>
    <property type="match status" value="2"/>
</dbReference>
<dbReference type="InterPro" id="IPR011050">
    <property type="entry name" value="Pectin_lyase_fold/virulence"/>
</dbReference>
<feature type="domain" description="Rhamnogalacturonase A/B/Epimerase-like pectate lyase" evidence="3">
    <location>
        <begin position="400"/>
        <end position="474"/>
    </location>
</feature>
<feature type="signal peptide" evidence="2">
    <location>
        <begin position="1"/>
        <end position="21"/>
    </location>
</feature>
<protein>
    <submittedName>
        <fullName evidence="4">Glycoside hydrolase family 55 protein</fullName>
    </submittedName>
</protein>
<keyword evidence="2" id="KW-0732">Signal</keyword>
<evidence type="ECO:0000313" key="5">
    <source>
        <dbReference type="Proteomes" id="UP000016923"/>
    </source>
</evidence>
<dbReference type="EMBL" id="KE148149">
    <property type="protein sequence ID" value="EPE08418.1"/>
    <property type="molecule type" value="Genomic_DNA"/>
</dbReference>
<dbReference type="PANTHER" id="PTHR33928">
    <property type="entry name" value="POLYGALACTURONASE QRT3"/>
    <property type="match status" value="1"/>
</dbReference>
<dbReference type="Pfam" id="PF12708">
    <property type="entry name" value="Pect-lyase_RHGA_epim"/>
    <property type="match status" value="2"/>
</dbReference>
<dbReference type="Gene3D" id="2.160.20.10">
    <property type="entry name" value="Single-stranded right-handed beta-helix, Pectin lyase-like"/>
    <property type="match status" value="2"/>
</dbReference>
<evidence type="ECO:0000313" key="4">
    <source>
        <dbReference type="EMBL" id="EPE08418.1"/>
    </source>
</evidence>
<evidence type="ECO:0000259" key="3">
    <source>
        <dbReference type="Pfam" id="PF12708"/>
    </source>
</evidence>
<keyword evidence="5" id="KW-1185">Reference proteome</keyword>
<dbReference type="OMA" id="CEMAWGL"/>
<feature type="chain" id="PRO_5004507513" evidence="2">
    <location>
        <begin position="22"/>
        <end position="887"/>
    </location>
</feature>
<dbReference type="PANTHER" id="PTHR33928:SF2">
    <property type="entry name" value="PECTATE LYASE SUPERFAMILY PROTEIN DOMAIN-CONTAINING PROTEIN-RELATED"/>
    <property type="match status" value="1"/>
</dbReference>
<feature type="compositionally biased region" description="Basic residues" evidence="1">
    <location>
        <begin position="802"/>
        <end position="817"/>
    </location>
</feature>
<dbReference type="HOGENOM" id="CLU_002540_2_2_1"/>
<dbReference type="eggNOG" id="ENOG502QV54">
    <property type="taxonomic scope" value="Eukaryota"/>
</dbReference>
<gene>
    <name evidence="4" type="ORF">F503_01201</name>
</gene>
<reference evidence="4 5" key="1">
    <citation type="journal article" date="2013" name="BMC Genomics">
        <title>The genome and transcriptome of the pine saprophyte Ophiostoma piceae, and a comparison with the bark beetle-associated pine pathogen Grosmannia clavigera.</title>
        <authorList>
            <person name="Haridas S."/>
            <person name="Wang Y."/>
            <person name="Lim L."/>
            <person name="Massoumi Alamouti S."/>
            <person name="Jackman S."/>
            <person name="Docking R."/>
            <person name="Robertson G."/>
            <person name="Birol I."/>
            <person name="Bohlmann J."/>
            <person name="Breuil C."/>
        </authorList>
    </citation>
    <scope>NUCLEOTIDE SEQUENCE [LARGE SCALE GENOMIC DNA]</scope>
    <source>
        <strain evidence="4 5">UAMH 11346</strain>
    </source>
</reference>
<name>S3CPD4_OPHP1</name>
<dbReference type="AlphaFoldDB" id="S3CPD4"/>
<evidence type="ECO:0000256" key="1">
    <source>
        <dbReference type="SAM" id="MobiDB-lite"/>
    </source>
</evidence>